<keyword evidence="18" id="KW-1185">Reference proteome</keyword>
<comment type="catalytic activity">
    <reaction evidence="12 13">
        <text>ATP + H2O = ADP + phosphate + H(+)</text>
        <dbReference type="Rhea" id="RHEA:13065"/>
        <dbReference type="ChEBI" id="CHEBI:15377"/>
        <dbReference type="ChEBI" id="CHEBI:15378"/>
        <dbReference type="ChEBI" id="CHEBI:30616"/>
        <dbReference type="ChEBI" id="CHEBI:43474"/>
        <dbReference type="ChEBI" id="CHEBI:456216"/>
        <dbReference type="EC" id="5.6.2.4"/>
    </reaction>
</comment>
<dbReference type="InterPro" id="IPR011335">
    <property type="entry name" value="Restrct_endonuc-II-like"/>
</dbReference>
<evidence type="ECO:0000256" key="9">
    <source>
        <dbReference type="ARBA" id="ARBA00023204"/>
    </source>
</evidence>
<evidence type="ECO:0000313" key="17">
    <source>
        <dbReference type="EMBL" id="MBM7636441.1"/>
    </source>
</evidence>
<keyword evidence="2 13" id="KW-0547">Nucleotide-binding</keyword>
<feature type="binding site" evidence="14">
    <location>
        <begin position="47"/>
        <end position="54"/>
    </location>
    <ligand>
        <name>ATP</name>
        <dbReference type="ChEBI" id="CHEBI:30616"/>
    </ligand>
</feature>
<evidence type="ECO:0000256" key="6">
    <source>
        <dbReference type="ARBA" id="ARBA00022839"/>
    </source>
</evidence>
<dbReference type="Gene3D" id="1.10.486.10">
    <property type="entry name" value="PCRA, domain 4"/>
    <property type="match status" value="1"/>
</dbReference>
<evidence type="ECO:0000256" key="14">
    <source>
        <dbReference type="PROSITE-ProRule" id="PRU00560"/>
    </source>
</evidence>
<dbReference type="RefSeq" id="WP_205017317.1">
    <property type="nucleotide sequence ID" value="NZ_JAFBEI010000024.1"/>
</dbReference>
<dbReference type="Gene3D" id="3.40.50.300">
    <property type="entry name" value="P-loop containing nucleotide triphosphate hydrolases"/>
    <property type="match status" value="4"/>
</dbReference>
<dbReference type="PANTHER" id="PTHR11070">
    <property type="entry name" value="UVRD / RECB / PCRA DNA HELICASE FAMILY MEMBER"/>
    <property type="match status" value="1"/>
</dbReference>
<evidence type="ECO:0000256" key="12">
    <source>
        <dbReference type="ARBA" id="ARBA00048988"/>
    </source>
</evidence>
<dbReference type="Pfam" id="PF12705">
    <property type="entry name" value="PDDEXK_1"/>
    <property type="match status" value="1"/>
</dbReference>
<dbReference type="EC" id="5.6.2.4" evidence="13"/>
<dbReference type="InterPro" id="IPR014016">
    <property type="entry name" value="UvrD-like_ATP-bd"/>
</dbReference>
<proteinExistence type="inferred from homology"/>
<dbReference type="Pfam" id="PF00580">
    <property type="entry name" value="UvrD-helicase"/>
    <property type="match status" value="2"/>
</dbReference>
<dbReference type="EMBL" id="JAFBEI010000024">
    <property type="protein sequence ID" value="MBM7636441.1"/>
    <property type="molecule type" value="Genomic_DNA"/>
</dbReference>
<dbReference type="InterPro" id="IPR011604">
    <property type="entry name" value="PDDEXK-like_dom_sf"/>
</dbReference>
<evidence type="ECO:0000256" key="4">
    <source>
        <dbReference type="ARBA" id="ARBA00022801"/>
    </source>
</evidence>
<dbReference type="PROSITE" id="PS51217">
    <property type="entry name" value="UVRD_HELICASE_CTER"/>
    <property type="match status" value="1"/>
</dbReference>
<keyword evidence="6 13" id="KW-0269">Exonuclease</keyword>
<evidence type="ECO:0000256" key="13">
    <source>
        <dbReference type="HAMAP-Rule" id="MF_01451"/>
    </source>
</evidence>
<keyword evidence="7 13" id="KW-0067">ATP-binding</keyword>
<gene>
    <name evidence="13" type="primary">addA</name>
    <name evidence="17" type="ORF">JOC31_001262</name>
</gene>
<evidence type="ECO:0000256" key="2">
    <source>
        <dbReference type="ARBA" id="ARBA00022741"/>
    </source>
</evidence>
<dbReference type="InterPro" id="IPR014017">
    <property type="entry name" value="DNA_helicase_UvrD-like_C"/>
</dbReference>
<dbReference type="Proteomes" id="UP000809081">
    <property type="component" value="Unassembled WGS sequence"/>
</dbReference>
<dbReference type="Pfam" id="PF13361">
    <property type="entry name" value="UvrD_C"/>
    <property type="match status" value="1"/>
</dbReference>
<dbReference type="SUPFAM" id="SSF52540">
    <property type="entry name" value="P-loop containing nucleoside triphosphate hydrolases"/>
    <property type="match status" value="1"/>
</dbReference>
<comment type="subunit">
    <text evidence="13">Heterodimer of AddA and AddB/RexB.</text>
</comment>
<keyword evidence="10 13" id="KW-0413">Isomerase</keyword>
<dbReference type="InterPro" id="IPR038726">
    <property type="entry name" value="PDDEXK_AddAB-type"/>
</dbReference>
<comment type="cofactor">
    <cofactor evidence="13">
        <name>Mg(2+)</name>
        <dbReference type="ChEBI" id="CHEBI:18420"/>
    </cofactor>
</comment>
<evidence type="ECO:0000256" key="10">
    <source>
        <dbReference type="ARBA" id="ARBA00023235"/>
    </source>
</evidence>
<keyword evidence="5 13" id="KW-0347">Helicase</keyword>
<feature type="domain" description="UvrD-like helicase C-terminal" evidence="16">
    <location>
        <begin position="509"/>
        <end position="794"/>
    </location>
</feature>
<feature type="domain" description="UvrD-like helicase ATP-binding" evidence="15">
    <location>
        <begin position="26"/>
        <end position="482"/>
    </location>
</feature>
<keyword evidence="1 13" id="KW-0540">Nuclease</keyword>
<dbReference type="PANTHER" id="PTHR11070:SF48">
    <property type="entry name" value="ATP-DEPENDENT HELICASE_NUCLEASE SUBUNIT A"/>
    <property type="match status" value="1"/>
</dbReference>
<name>A0ABS2PNC1_9STRE</name>
<dbReference type="GO" id="GO:0003678">
    <property type="term" value="F:DNA helicase activity"/>
    <property type="evidence" value="ECO:0007669"/>
    <property type="project" value="UniProtKB-EC"/>
</dbReference>
<dbReference type="GO" id="GO:0016787">
    <property type="term" value="F:hydrolase activity"/>
    <property type="evidence" value="ECO:0007669"/>
    <property type="project" value="UniProtKB-KW"/>
</dbReference>
<dbReference type="InterPro" id="IPR000212">
    <property type="entry name" value="DNA_helicase_UvrD/REP"/>
</dbReference>
<evidence type="ECO:0000259" key="15">
    <source>
        <dbReference type="PROSITE" id="PS51198"/>
    </source>
</evidence>
<dbReference type="Gene3D" id="3.90.320.10">
    <property type="match status" value="1"/>
</dbReference>
<evidence type="ECO:0000259" key="16">
    <source>
        <dbReference type="PROSITE" id="PS51217"/>
    </source>
</evidence>
<dbReference type="NCBIfam" id="TIGR02785">
    <property type="entry name" value="addA_Gpos"/>
    <property type="match status" value="1"/>
</dbReference>
<dbReference type="CDD" id="cd17932">
    <property type="entry name" value="DEXQc_UvrD"/>
    <property type="match status" value="1"/>
</dbReference>
<keyword evidence="4 13" id="KW-0378">Hydrolase</keyword>
<evidence type="ECO:0000256" key="7">
    <source>
        <dbReference type="ARBA" id="ARBA00022840"/>
    </source>
</evidence>
<comment type="function">
    <text evidence="13">The heterodimer acts as both an ATP-dependent DNA helicase and an ATP-dependent, dual-direction single-stranded exonuclease. Recognizes the chi site generating a DNA molecule suitable for the initiation of homologous recombination. The AddA nuclease domain is required for chi fragment generation; this subunit has the helicase and 3' -&gt; 5' nuclease activities.</text>
</comment>
<dbReference type="PROSITE" id="PS51198">
    <property type="entry name" value="UVRD_HELICASE_ATP_BIND"/>
    <property type="match status" value="1"/>
</dbReference>
<dbReference type="SUPFAM" id="SSF52980">
    <property type="entry name" value="Restriction endonuclease-like"/>
    <property type="match status" value="1"/>
</dbReference>
<comment type="caution">
    <text evidence="17">The sequence shown here is derived from an EMBL/GenBank/DDBJ whole genome shotgun (WGS) entry which is preliminary data.</text>
</comment>
<evidence type="ECO:0000313" key="18">
    <source>
        <dbReference type="Proteomes" id="UP000809081"/>
    </source>
</evidence>
<keyword evidence="9 13" id="KW-0234">DNA repair</keyword>
<comment type="similarity">
    <text evidence="13">Belongs to the helicase family. AddA subfamily.</text>
</comment>
<dbReference type="EC" id="3.1.-.-" evidence="13"/>
<dbReference type="HAMAP" id="MF_01451">
    <property type="entry name" value="AddA"/>
    <property type="match status" value="1"/>
</dbReference>
<keyword evidence="8 13" id="KW-0238">DNA-binding</keyword>
<comment type="catalytic activity">
    <reaction evidence="11 13">
        <text>Couples ATP hydrolysis with the unwinding of duplex DNA by translocating in the 3'-5' direction.</text>
        <dbReference type="EC" id="5.6.2.4"/>
    </reaction>
</comment>
<accession>A0ABS2PNC1</accession>
<evidence type="ECO:0000256" key="1">
    <source>
        <dbReference type="ARBA" id="ARBA00022722"/>
    </source>
</evidence>
<evidence type="ECO:0000256" key="3">
    <source>
        <dbReference type="ARBA" id="ARBA00022763"/>
    </source>
</evidence>
<dbReference type="InterPro" id="IPR027417">
    <property type="entry name" value="P-loop_NTPase"/>
</dbReference>
<keyword evidence="3 13" id="KW-0227">DNA damage</keyword>
<evidence type="ECO:0000256" key="8">
    <source>
        <dbReference type="ARBA" id="ARBA00023125"/>
    </source>
</evidence>
<evidence type="ECO:0000256" key="11">
    <source>
        <dbReference type="ARBA" id="ARBA00034617"/>
    </source>
</evidence>
<protein>
    <recommendedName>
        <fullName evidence="13">ATP-dependent helicase/nuclease subunit A</fullName>
        <ecNumber evidence="13">3.1.-.-</ecNumber>
        <ecNumber evidence="13">5.6.2.4</ecNumber>
    </recommendedName>
    <alternativeName>
        <fullName evidence="13">ATP-dependent helicase/nuclease AddA</fullName>
    </alternativeName>
    <alternativeName>
        <fullName evidence="13">DNA 3'-5' helicase AddA</fullName>
    </alternativeName>
</protein>
<evidence type="ECO:0000256" key="5">
    <source>
        <dbReference type="ARBA" id="ARBA00022806"/>
    </source>
</evidence>
<reference evidence="17 18" key="1">
    <citation type="submission" date="2021-01" db="EMBL/GenBank/DDBJ databases">
        <title>Genomic Encyclopedia of Type Strains, Phase IV (KMG-IV): sequencing the most valuable type-strain genomes for metagenomic binning, comparative biology and taxonomic classification.</title>
        <authorList>
            <person name="Goeker M."/>
        </authorList>
    </citation>
    <scope>NUCLEOTIDE SEQUENCE [LARGE SCALE GENOMIC DNA]</scope>
    <source>
        <strain evidence="17 18">DSM 27513</strain>
    </source>
</reference>
<sequence length="1212" mass="138002">MRIKPFLTATEITQKIQAEAASDKAQKMTAEQIEAIYTSGTNILVSASAGSGKTFVMVQRILDQLSRGISIDRLFISTFTVKAAGELRERLEKGLTERLSQAEDQETQQFFAQQLALLPTADIGTMDAFTQKLVNQYGYLLGISPLFRIMQDKSEQDILKNEVYADLFQDYMSCKDARLFQDLVRNFAGNRKDSQAFRQLVYKVYAFAQSTASPEKWLAETFLKAHEELTGFAQVPDDMIETFLECLETTAYQLRDLTESPDYSQLTKAGKPTAAYTKHSAIITGLLEWSSQFEELYGKEGLGRLAQDVTLLIPSGNEITVNKVKYPIFKQLHGHLVGFRHLDTIFNYQGQALPLLQLLQAFVKDFSEQYFQAKMQENAFEFSDIAHLAIKLLEENPDVSSQFQDKYHEVMVDEYQDNNHMQERLLELLSNGHNRFMVGDIKQSIYRFRQADPQIFNSKFKTYQEDPSQGKLILLKENFRSQAEVIDATNGVFAHLMDESVGDILYNKTHYLLAGSPSQQEKQRKHQTKVWIYNTDDPSKETAETSDESLSKGEVDLVAKEIIRLHLEEEVPFSDIALLVSSRSRNEALLSTFSSYGIPLVSDGGEQNYLKSLEVMVMLDTLRAINNPLNDYALVALLRSPMFRFNEDDLTRLALQADAIELYEKLQAVKNQTGQQMTLVTDALKQKVSLFLETLLNWRHYAKSHSLYDVIWKIYNDRLYYDYVASLPNAQQRQANLFALALRADNYEKTGFKGLPRFIRMIDKILETQNDLADVEVSLPKNAVQLMTIHKSKGLEFKYVFVLNLDKQFSLDDLRSPLILSRETGVGIKYLADMKDAFETDFPKVQVSLETLPYQLNKRELKLATLSEQMRLLYVAMTRAEKRLYLVGKGSKDSLSDKYGTDQVNGFLPTSLREQMLSFQDWFLALDAAFPTKELAFDLSFVDKAELTSQTIGSLKKEGNIHPDDLSDNRQSEEIRRALDVLESVDKLNSRYQAAIDLPSLRTPSQVKHFYQPLMDMDGVAVIDEQADQLEVKRSQQSFKLPEFGKRTSPTGAAIGSATHELMQRLKLSEKVEMSDLSQALDEVQAESDVKANIDLSKLLAFFETDLGQLIQKNLPNLHREAPFAMLVQDPESGEDFVVRGIVDGYLVFEDRIVLFDYKTDKFKDSQQIAQRYQGQMGLYAQALRQAYGIDKIEKHLILLGGDRLEVLGLDS</sequence>
<organism evidence="17 18">
    <name type="scientific">Streptococcus saliviloxodontae</name>
    <dbReference type="NCBI Taxonomy" id="1349416"/>
    <lineage>
        <taxon>Bacteria</taxon>
        <taxon>Bacillati</taxon>
        <taxon>Bacillota</taxon>
        <taxon>Bacilli</taxon>
        <taxon>Lactobacillales</taxon>
        <taxon>Streptococcaceae</taxon>
        <taxon>Streptococcus</taxon>
    </lineage>
</organism>
<dbReference type="InterPro" id="IPR014152">
    <property type="entry name" value="AddA"/>
</dbReference>